<reference evidence="2" key="1">
    <citation type="submission" date="2020-08" db="EMBL/GenBank/DDBJ databases">
        <title>Multicomponent nature underlies the extraordinary mechanical properties of spider dragline silk.</title>
        <authorList>
            <person name="Kono N."/>
            <person name="Nakamura H."/>
            <person name="Mori M."/>
            <person name="Yoshida Y."/>
            <person name="Ohtoshi R."/>
            <person name="Malay A.D."/>
            <person name="Moran D.A.P."/>
            <person name="Tomita M."/>
            <person name="Numata K."/>
            <person name="Arakawa K."/>
        </authorList>
    </citation>
    <scope>NUCLEOTIDE SEQUENCE</scope>
</reference>
<accession>A0A8X7CR49</accession>
<feature type="region of interest" description="Disordered" evidence="1">
    <location>
        <begin position="1"/>
        <end position="35"/>
    </location>
</feature>
<protein>
    <submittedName>
        <fullName evidence="2">Uncharacterized protein</fullName>
    </submittedName>
</protein>
<dbReference type="Proteomes" id="UP000886998">
    <property type="component" value="Unassembled WGS sequence"/>
</dbReference>
<comment type="caution">
    <text evidence="2">The sequence shown here is derived from an EMBL/GenBank/DDBJ whole genome shotgun (WGS) entry which is preliminary data.</text>
</comment>
<organism evidence="2 3">
    <name type="scientific">Trichonephila inaurata madagascariensis</name>
    <dbReference type="NCBI Taxonomy" id="2747483"/>
    <lineage>
        <taxon>Eukaryota</taxon>
        <taxon>Metazoa</taxon>
        <taxon>Ecdysozoa</taxon>
        <taxon>Arthropoda</taxon>
        <taxon>Chelicerata</taxon>
        <taxon>Arachnida</taxon>
        <taxon>Araneae</taxon>
        <taxon>Araneomorphae</taxon>
        <taxon>Entelegynae</taxon>
        <taxon>Araneoidea</taxon>
        <taxon>Nephilidae</taxon>
        <taxon>Trichonephila</taxon>
        <taxon>Trichonephila inaurata</taxon>
    </lineage>
</organism>
<name>A0A8X7CR49_9ARAC</name>
<gene>
    <name evidence="2" type="ORF">TNIN_310611</name>
</gene>
<evidence type="ECO:0000256" key="1">
    <source>
        <dbReference type="SAM" id="MobiDB-lite"/>
    </source>
</evidence>
<evidence type="ECO:0000313" key="3">
    <source>
        <dbReference type="Proteomes" id="UP000886998"/>
    </source>
</evidence>
<dbReference type="EMBL" id="BMAV01021259">
    <property type="protein sequence ID" value="GFY75275.1"/>
    <property type="molecule type" value="Genomic_DNA"/>
</dbReference>
<dbReference type="AlphaFoldDB" id="A0A8X7CR49"/>
<keyword evidence="3" id="KW-1185">Reference proteome</keyword>
<proteinExistence type="predicted"/>
<sequence length="86" mass="9716">MPKADPFSGPLNRCLSKEMKGGETRPSTTPSLSKACLQPQGTRFYQFRPNVRNLEVHPRAERTLRQPLLTSGFIKAGRNKFNLLCK</sequence>
<evidence type="ECO:0000313" key="2">
    <source>
        <dbReference type="EMBL" id="GFY75275.1"/>
    </source>
</evidence>